<name>A0A5B0MGF3_PUCGR</name>
<organism evidence="2 3">
    <name type="scientific">Puccinia graminis f. sp. tritici</name>
    <dbReference type="NCBI Taxonomy" id="56615"/>
    <lineage>
        <taxon>Eukaryota</taxon>
        <taxon>Fungi</taxon>
        <taxon>Dikarya</taxon>
        <taxon>Basidiomycota</taxon>
        <taxon>Pucciniomycotina</taxon>
        <taxon>Pucciniomycetes</taxon>
        <taxon>Pucciniales</taxon>
        <taxon>Pucciniaceae</taxon>
        <taxon>Puccinia</taxon>
    </lineage>
</organism>
<feature type="region of interest" description="Disordered" evidence="1">
    <location>
        <begin position="36"/>
        <end position="72"/>
    </location>
</feature>
<proteinExistence type="predicted"/>
<dbReference type="Proteomes" id="UP000325313">
    <property type="component" value="Unassembled WGS sequence"/>
</dbReference>
<dbReference type="AlphaFoldDB" id="A0A5B0MGF3"/>
<sequence>MPVPLRRVYSMPRHAGSALPGSLTRLSVCCQLFPTSPAPTRAASPGDLPAPPTNPPATPHPCPAVDPYNMHA</sequence>
<reference evidence="2 3" key="1">
    <citation type="submission" date="2019-05" db="EMBL/GenBank/DDBJ databases">
        <title>Emergence of the Ug99 lineage of the wheat stem rust pathogen through somatic hybridization.</title>
        <authorList>
            <person name="Li F."/>
            <person name="Upadhyaya N.M."/>
            <person name="Sperschneider J."/>
            <person name="Matny O."/>
            <person name="Nguyen-Phuc H."/>
            <person name="Mago R."/>
            <person name="Raley C."/>
            <person name="Miller M.E."/>
            <person name="Silverstein K.A.T."/>
            <person name="Henningsen E."/>
            <person name="Hirsch C.D."/>
            <person name="Visser B."/>
            <person name="Pretorius Z.A."/>
            <person name="Steffenson B.J."/>
            <person name="Schwessinger B."/>
            <person name="Dodds P.N."/>
            <person name="Figueroa M."/>
        </authorList>
    </citation>
    <scope>NUCLEOTIDE SEQUENCE [LARGE SCALE GENOMIC DNA]</scope>
    <source>
        <strain evidence="2 3">Ug99</strain>
    </source>
</reference>
<evidence type="ECO:0000256" key="1">
    <source>
        <dbReference type="SAM" id="MobiDB-lite"/>
    </source>
</evidence>
<gene>
    <name evidence="2" type="ORF">PGTUg99_001275</name>
</gene>
<feature type="compositionally biased region" description="Low complexity" evidence="1">
    <location>
        <begin position="36"/>
        <end position="47"/>
    </location>
</feature>
<comment type="caution">
    <text evidence="2">The sequence shown here is derived from an EMBL/GenBank/DDBJ whole genome shotgun (WGS) entry which is preliminary data.</text>
</comment>
<evidence type="ECO:0000313" key="3">
    <source>
        <dbReference type="Proteomes" id="UP000325313"/>
    </source>
</evidence>
<evidence type="ECO:0000313" key="2">
    <source>
        <dbReference type="EMBL" id="KAA1075771.1"/>
    </source>
</evidence>
<protein>
    <submittedName>
        <fullName evidence="2">Uncharacterized protein</fullName>
    </submittedName>
</protein>
<feature type="compositionally biased region" description="Pro residues" evidence="1">
    <location>
        <begin position="48"/>
        <end position="64"/>
    </location>
</feature>
<dbReference type="EMBL" id="VDEP01000471">
    <property type="protein sequence ID" value="KAA1075771.1"/>
    <property type="molecule type" value="Genomic_DNA"/>
</dbReference>
<accession>A0A5B0MGF3</accession>